<evidence type="ECO:0000313" key="2">
    <source>
        <dbReference type="EMBL" id="AMQ56881.1"/>
    </source>
</evidence>
<keyword evidence="2" id="KW-0378">Hydrolase</keyword>
<dbReference type="AlphaFoldDB" id="A0A142EP26"/>
<dbReference type="Gene3D" id="2.30.40.10">
    <property type="entry name" value="Urease, subunit C, domain 1"/>
    <property type="match status" value="1"/>
</dbReference>
<dbReference type="KEGG" id="alm:AO498_10615"/>
<evidence type="ECO:0000313" key="3">
    <source>
        <dbReference type="Proteomes" id="UP000073816"/>
    </source>
</evidence>
<dbReference type="Pfam" id="PF01979">
    <property type="entry name" value="Amidohydro_1"/>
    <property type="match status" value="1"/>
</dbReference>
<dbReference type="PROSITE" id="PS51257">
    <property type="entry name" value="PROKAR_LIPOPROTEIN"/>
    <property type="match status" value="1"/>
</dbReference>
<organism evidence="2 3">
    <name type="scientific">Algoriphagus sanaruensis</name>
    <dbReference type="NCBI Taxonomy" id="1727163"/>
    <lineage>
        <taxon>Bacteria</taxon>
        <taxon>Pseudomonadati</taxon>
        <taxon>Bacteroidota</taxon>
        <taxon>Cytophagia</taxon>
        <taxon>Cytophagales</taxon>
        <taxon>Cyclobacteriaceae</taxon>
        <taxon>Algoriphagus</taxon>
    </lineage>
</organism>
<dbReference type="SUPFAM" id="SSF51338">
    <property type="entry name" value="Composite domain of metallo-dependent hydrolases"/>
    <property type="match status" value="1"/>
</dbReference>
<dbReference type="EMBL" id="CP012836">
    <property type="protein sequence ID" value="AMQ56881.1"/>
    <property type="molecule type" value="Genomic_DNA"/>
</dbReference>
<keyword evidence="3" id="KW-1185">Reference proteome</keyword>
<feature type="domain" description="Amidohydrolase-related" evidence="1">
    <location>
        <begin position="79"/>
        <end position="448"/>
    </location>
</feature>
<gene>
    <name evidence="2" type="ORF">AO498_10615</name>
</gene>
<dbReference type="PATRIC" id="fig|1727163.4.peg.2214"/>
<reference evidence="2 3" key="2">
    <citation type="journal article" date="2016" name="Genome Announc.">
        <title>Complete Genome Sequence of Algoriphagus sp. Strain M8-2, Isolated from a Brackish Lake.</title>
        <authorList>
            <person name="Muraguchi Y."/>
            <person name="Kushimoto K."/>
            <person name="Ohtsubo Y."/>
            <person name="Suzuki T."/>
            <person name="Dohra H."/>
            <person name="Kimbara K."/>
            <person name="Shintani M."/>
        </authorList>
    </citation>
    <scope>NUCLEOTIDE SEQUENCE [LARGE SCALE GENOMIC DNA]</scope>
    <source>
        <strain evidence="2 3">M8-2</strain>
    </source>
</reference>
<proteinExistence type="predicted"/>
<dbReference type="InterPro" id="IPR006680">
    <property type="entry name" value="Amidohydro-rel"/>
</dbReference>
<name>A0A142EP26_9BACT</name>
<dbReference type="GO" id="GO:0016810">
    <property type="term" value="F:hydrolase activity, acting on carbon-nitrogen (but not peptide) bonds"/>
    <property type="evidence" value="ECO:0007669"/>
    <property type="project" value="InterPro"/>
</dbReference>
<reference evidence="3" key="1">
    <citation type="submission" date="2015-09" db="EMBL/GenBank/DDBJ databases">
        <title>Complete sequence of Algoriphagus sp. M8-2.</title>
        <authorList>
            <person name="Shintani M."/>
        </authorList>
    </citation>
    <scope>NUCLEOTIDE SEQUENCE [LARGE SCALE GENOMIC DNA]</scope>
    <source>
        <strain evidence="3">M8-2</strain>
    </source>
</reference>
<dbReference type="SUPFAM" id="SSF51556">
    <property type="entry name" value="Metallo-dependent hydrolases"/>
    <property type="match status" value="1"/>
</dbReference>
<dbReference type="InterPro" id="IPR051781">
    <property type="entry name" value="Metallo-dep_Hydrolase"/>
</dbReference>
<dbReference type="PANTHER" id="PTHR43135">
    <property type="entry name" value="ALPHA-D-RIBOSE 1-METHYLPHOSPHONATE 5-TRIPHOSPHATE DIPHOSPHATASE"/>
    <property type="match status" value="1"/>
</dbReference>
<evidence type="ECO:0000259" key="1">
    <source>
        <dbReference type="Pfam" id="PF01979"/>
    </source>
</evidence>
<protein>
    <submittedName>
        <fullName evidence="2">Amidohydrolase</fullName>
    </submittedName>
</protein>
<dbReference type="STRING" id="1727163.AO498_10615"/>
<dbReference type="RefSeq" id="WP_102135889.1">
    <property type="nucleotide sequence ID" value="NZ_CP012836.1"/>
</dbReference>
<sequence length="478" mass="52895">MGIRHLFIGFLVASWTLACSSKTEVDLLIKSASIIDLEHETINPNQVILVNKDRIVMTGGDSLLSQYEGKLEIDAKSNFVLPGLWDNHVHFGGAEYIDENEQLLPLYLSFGVTAVRDAAGDIALEVLKWKQEIADGKRIGPRIFTSGPKIEGINSIWPGDLEIGSEEELDNALDSLEKLNVDFIKITDNALSADLFLSATKKAKKRGWAVSGHVHPGLTLQEISEAGLSTIEHQGYLLRASTSEEAKIRAGRLSGTLSAEQANQIQLETLFDSVALANFRLFAQQGTGIVPTLLISRNIAYLDSLDFSKDTIMNYLGPKLKESYQWRIDRYAKEDPAARLIRKKQFEASARLLPLVQQSGMKIIAGTDAGYLNTYDFPGLAIHRELSLMVDYGLTPGQALSASILNGPSYFGLEKDYGSISKGKKASFILLRLNPLENISNTLSLEGVVNEGKFYSRNDLDKMLLDIKEWVRQKEMSN</sequence>
<dbReference type="Proteomes" id="UP000073816">
    <property type="component" value="Chromosome"/>
</dbReference>
<dbReference type="OrthoDB" id="9797498at2"/>
<dbReference type="InterPro" id="IPR032466">
    <property type="entry name" value="Metal_Hydrolase"/>
</dbReference>
<accession>A0A142EP26</accession>
<dbReference type="PANTHER" id="PTHR43135:SF3">
    <property type="entry name" value="ALPHA-D-RIBOSE 1-METHYLPHOSPHONATE 5-TRIPHOSPHATE DIPHOSPHATASE"/>
    <property type="match status" value="1"/>
</dbReference>
<dbReference type="Gene3D" id="3.20.20.140">
    <property type="entry name" value="Metal-dependent hydrolases"/>
    <property type="match status" value="1"/>
</dbReference>
<dbReference type="InterPro" id="IPR011059">
    <property type="entry name" value="Metal-dep_hydrolase_composite"/>
</dbReference>